<dbReference type="CDD" id="cd08500">
    <property type="entry name" value="PBP2_NikA_DppA_OppA_like_4"/>
    <property type="match status" value="1"/>
</dbReference>
<organism evidence="5 6">
    <name type="scientific">Marivibrio halodurans</name>
    <dbReference type="NCBI Taxonomy" id="2039722"/>
    <lineage>
        <taxon>Bacteria</taxon>
        <taxon>Pseudomonadati</taxon>
        <taxon>Pseudomonadota</taxon>
        <taxon>Alphaproteobacteria</taxon>
        <taxon>Rhodospirillales</taxon>
        <taxon>Rhodospirillaceae</taxon>
        <taxon>Marivibrio</taxon>
    </lineage>
</organism>
<evidence type="ECO:0000313" key="6">
    <source>
        <dbReference type="Proteomes" id="UP000672602"/>
    </source>
</evidence>
<dbReference type="Proteomes" id="UP000672602">
    <property type="component" value="Unassembled WGS sequence"/>
</dbReference>
<keyword evidence="3" id="KW-0732">Signal</keyword>
<dbReference type="EMBL" id="JAGMWN010000006">
    <property type="protein sequence ID" value="MBP5858128.1"/>
    <property type="molecule type" value="Genomic_DNA"/>
</dbReference>
<dbReference type="GO" id="GO:0015833">
    <property type="term" value="P:peptide transport"/>
    <property type="evidence" value="ECO:0007669"/>
    <property type="project" value="TreeGrafter"/>
</dbReference>
<reference evidence="5" key="1">
    <citation type="submission" date="2021-04" db="EMBL/GenBank/DDBJ databases">
        <authorList>
            <person name="Zhang D.-C."/>
        </authorList>
    </citation>
    <scope>NUCLEOTIDE SEQUENCE</scope>
    <source>
        <strain evidence="5">CGMCC 1.15697</strain>
    </source>
</reference>
<evidence type="ECO:0000256" key="2">
    <source>
        <dbReference type="ARBA" id="ARBA00005695"/>
    </source>
</evidence>
<name>A0A8J7SK10_9PROT</name>
<dbReference type="InterPro" id="IPR039424">
    <property type="entry name" value="SBP_5"/>
</dbReference>
<dbReference type="PANTHER" id="PTHR30290:SF62">
    <property type="entry name" value="OLIGOPEPTIDE ABC TRANSPORTER, PERIPLASMIC OLIGOPEPTIDE-BINDING PROTEIN"/>
    <property type="match status" value="1"/>
</dbReference>
<comment type="similarity">
    <text evidence="2">Belongs to the bacterial solute-binding protein 5 family.</text>
</comment>
<gene>
    <name evidence="5" type="ORF">KAJ83_14000</name>
</gene>
<evidence type="ECO:0000313" key="5">
    <source>
        <dbReference type="EMBL" id="MBP5858128.1"/>
    </source>
</evidence>
<dbReference type="Pfam" id="PF00496">
    <property type="entry name" value="SBP_bac_5"/>
    <property type="match status" value="1"/>
</dbReference>
<dbReference type="PANTHER" id="PTHR30290">
    <property type="entry name" value="PERIPLASMIC BINDING COMPONENT OF ABC TRANSPORTER"/>
    <property type="match status" value="1"/>
</dbReference>
<feature type="chain" id="PRO_5035166206" evidence="3">
    <location>
        <begin position="30"/>
        <end position="649"/>
    </location>
</feature>
<comment type="caution">
    <text evidence="5">The sequence shown here is derived from an EMBL/GenBank/DDBJ whole genome shotgun (WGS) entry which is preliminary data.</text>
</comment>
<feature type="domain" description="Solute-binding protein family 5" evidence="4">
    <location>
        <begin position="110"/>
        <end position="514"/>
    </location>
</feature>
<comment type="subcellular location">
    <subcellularLocation>
        <location evidence="1">Periplasm</location>
    </subcellularLocation>
</comment>
<sequence length="649" mass="73629">MRRIGGARAFRGIAVALIGVGLSSAPAPAVDFTPPLEDVPYFADRVADGTLPPVEQRAPRRPALIDFAARGQTPGRHGGDIRMLMSRAKDSRQLTVYGYARLVKYDRDLEIVPDILERVEVEGDRVFTLHLRRGHRWSDGHPFTTEDFRYFWEDMANNEDLYPVGPPIFLKVQGEYPEVTVIDETTVRYAWSNPNPDFLPSLARATPSYIYAPAHYLKQFHVDYAEPVALTAKVEASGQRSWGALHTKMGHLYRMDNPDLPVLQPWHPVTEQTASRLIFERNPYYHKIDLDGRQLPYADRIILDITESGLIPGKVATGDADLQGRYLGFDDYTLLKRNEERVGYKTHLWRIAKGAHLALFPNLTHGDPRYRALVRDPRFRRALSLATNRHEINRVIYYGLAIEGQNTLLPESPLYRPDYREKWTDFDLDRANALLDEMGLERRMIDGVRTYPNGDPVEIIVETAGSTTEETDVLQLIKDSWYEVGIRLYIKPLNLESMRRRIYAGETQMAISSGLENGIATADMTPDELAPAHQVQYQWSDWGQYVETNGNAGSPPDMEVGKRLMDLLHDWYAAEGKEARRRIWAEMLSIHADNLFTIGLVAGVLQPIVVRDGLMNVPETGIWNWDPGAHFGLYGLDGFYWAPDGPSGD</sequence>
<dbReference type="Gene3D" id="3.10.105.10">
    <property type="entry name" value="Dipeptide-binding Protein, Domain 3"/>
    <property type="match status" value="1"/>
</dbReference>
<dbReference type="InterPro" id="IPR000914">
    <property type="entry name" value="SBP_5_dom"/>
</dbReference>
<evidence type="ECO:0000256" key="3">
    <source>
        <dbReference type="SAM" id="SignalP"/>
    </source>
</evidence>
<evidence type="ECO:0000259" key="4">
    <source>
        <dbReference type="Pfam" id="PF00496"/>
    </source>
</evidence>
<protein>
    <submittedName>
        <fullName evidence="5">ABC transporter substrate-binding protein</fullName>
    </submittedName>
</protein>
<dbReference type="RefSeq" id="WP_210682703.1">
    <property type="nucleotide sequence ID" value="NZ_JAGMWN010000006.1"/>
</dbReference>
<proteinExistence type="inferred from homology"/>
<accession>A0A8J7SK10</accession>
<dbReference type="SUPFAM" id="SSF53850">
    <property type="entry name" value="Periplasmic binding protein-like II"/>
    <property type="match status" value="1"/>
</dbReference>
<dbReference type="AlphaFoldDB" id="A0A8J7SK10"/>
<dbReference type="GO" id="GO:1904680">
    <property type="term" value="F:peptide transmembrane transporter activity"/>
    <property type="evidence" value="ECO:0007669"/>
    <property type="project" value="TreeGrafter"/>
</dbReference>
<feature type="signal peptide" evidence="3">
    <location>
        <begin position="1"/>
        <end position="29"/>
    </location>
</feature>
<dbReference type="Gene3D" id="3.40.190.10">
    <property type="entry name" value="Periplasmic binding protein-like II"/>
    <property type="match status" value="1"/>
</dbReference>
<keyword evidence="6" id="KW-1185">Reference proteome</keyword>
<evidence type="ECO:0000256" key="1">
    <source>
        <dbReference type="ARBA" id="ARBA00004418"/>
    </source>
</evidence>